<dbReference type="GO" id="GO:0006261">
    <property type="term" value="P:DNA-templated DNA replication"/>
    <property type="evidence" value="ECO:0007669"/>
    <property type="project" value="TreeGrafter"/>
</dbReference>
<organism evidence="1 2">
    <name type="scientific">Candidatus Cryptobacteroides gallistercoris</name>
    <dbReference type="NCBI Taxonomy" id="2840765"/>
    <lineage>
        <taxon>Bacteria</taxon>
        <taxon>Pseudomonadati</taxon>
        <taxon>Bacteroidota</taxon>
        <taxon>Bacteroidia</taxon>
        <taxon>Bacteroidales</taxon>
        <taxon>Candidatus Cryptobacteroides</taxon>
    </lineage>
</organism>
<gene>
    <name evidence="1" type="ORF">IAC07_02430</name>
</gene>
<proteinExistence type="predicted"/>
<dbReference type="InterPro" id="IPR050238">
    <property type="entry name" value="DNA_Rep/Repair_Clamp_Loader"/>
</dbReference>
<dbReference type="PANTHER" id="PTHR11669:SF8">
    <property type="entry name" value="DNA POLYMERASE III SUBUNIT DELTA"/>
    <property type="match status" value="1"/>
</dbReference>
<comment type="caution">
    <text evidence="1">The sequence shown here is derived from an EMBL/GenBank/DDBJ whole genome shotgun (WGS) entry which is preliminary data.</text>
</comment>
<dbReference type="Gene3D" id="3.40.50.300">
    <property type="entry name" value="P-loop containing nucleotide triphosphate hydrolases"/>
    <property type="match status" value="1"/>
</dbReference>
<dbReference type="EMBL" id="JADIMJ010000040">
    <property type="protein sequence ID" value="MBO8453566.1"/>
    <property type="molecule type" value="Genomic_DNA"/>
</dbReference>
<dbReference type="AlphaFoldDB" id="A0A940DM45"/>
<name>A0A940DM45_9BACT</name>
<sequence length="376" mass="41346">MRFGEIIGHEDIKKVLRSMADSGRVPHAMLFYENEGCGGLALALAFIQYLNCPARHGGDSCGECPSCARMAKLIHPDVHFVYPVTGGAKADSSSRPTSDTYASHWRGLVLKNPYFLENDLWKALGIEGKSGNIAVAEAKSILEKLSFSAVENGYKTILMWLPEKMNAEAANRLLKIVEEPPANTIFLFITHAPEKVLQTIFSRCQSLRIPPQPKEEAALAIRRYSDAGEEEASIEAGLCGGSIGRALADLSGKESETEFLDIFSDFMRAALARDLMSALETGEMMSGLDSREKQKAFCNFAGDCVRKIFMLQQDMPQIAWISPQEKEFFTGAARNAGPGFCRKALGYLDKAAALLDRNVNAKIVFCDLVNRLFLSI</sequence>
<dbReference type="SUPFAM" id="SSF52540">
    <property type="entry name" value="P-loop containing nucleoside triphosphate hydrolases"/>
    <property type="match status" value="1"/>
</dbReference>
<dbReference type="Proteomes" id="UP000771749">
    <property type="component" value="Unassembled WGS sequence"/>
</dbReference>
<protein>
    <submittedName>
        <fullName evidence="1">DNA polymerase III subunit</fullName>
    </submittedName>
</protein>
<dbReference type="Pfam" id="PF13177">
    <property type="entry name" value="DNA_pol3_delta2"/>
    <property type="match status" value="1"/>
</dbReference>
<evidence type="ECO:0000313" key="1">
    <source>
        <dbReference type="EMBL" id="MBO8453566.1"/>
    </source>
</evidence>
<evidence type="ECO:0000313" key="2">
    <source>
        <dbReference type="Proteomes" id="UP000771749"/>
    </source>
</evidence>
<dbReference type="InterPro" id="IPR027417">
    <property type="entry name" value="P-loop_NTPase"/>
</dbReference>
<reference evidence="1" key="2">
    <citation type="journal article" date="2021" name="PeerJ">
        <title>Extensive microbial diversity within the chicken gut microbiome revealed by metagenomics and culture.</title>
        <authorList>
            <person name="Gilroy R."/>
            <person name="Ravi A."/>
            <person name="Getino M."/>
            <person name="Pursley I."/>
            <person name="Horton D.L."/>
            <person name="Alikhan N.F."/>
            <person name="Baker D."/>
            <person name="Gharbi K."/>
            <person name="Hall N."/>
            <person name="Watson M."/>
            <person name="Adriaenssens E.M."/>
            <person name="Foster-Nyarko E."/>
            <person name="Jarju S."/>
            <person name="Secka A."/>
            <person name="Antonio M."/>
            <person name="Oren A."/>
            <person name="Chaudhuri R.R."/>
            <person name="La Ragione R."/>
            <person name="Hildebrand F."/>
            <person name="Pallen M.J."/>
        </authorList>
    </citation>
    <scope>NUCLEOTIDE SEQUENCE</scope>
    <source>
        <strain evidence="1">F1-3629</strain>
    </source>
</reference>
<dbReference type="PANTHER" id="PTHR11669">
    <property type="entry name" value="REPLICATION FACTOR C / DNA POLYMERASE III GAMMA-TAU SUBUNIT"/>
    <property type="match status" value="1"/>
</dbReference>
<reference evidence="1" key="1">
    <citation type="submission" date="2020-10" db="EMBL/GenBank/DDBJ databases">
        <authorList>
            <person name="Gilroy R."/>
        </authorList>
    </citation>
    <scope>NUCLEOTIDE SEQUENCE</scope>
    <source>
        <strain evidence="1">F1-3629</strain>
    </source>
</reference>
<accession>A0A940DM45</accession>